<dbReference type="EMBL" id="RWJI01000001">
    <property type="protein sequence ID" value="RRQ51883.1"/>
    <property type="molecule type" value="Genomic_DNA"/>
</dbReference>
<name>A0A426RS95_9SPHN</name>
<feature type="signal peptide" evidence="2">
    <location>
        <begin position="1"/>
        <end position="23"/>
    </location>
</feature>
<gene>
    <name evidence="3" type="ORF">D7D48_03115</name>
</gene>
<evidence type="ECO:0000256" key="1">
    <source>
        <dbReference type="SAM" id="MobiDB-lite"/>
    </source>
</evidence>
<keyword evidence="2" id="KW-0732">Signal</keyword>
<dbReference type="AlphaFoldDB" id="A0A426RS95"/>
<protein>
    <submittedName>
        <fullName evidence="3">DUF1318 domain-containing protein</fullName>
    </submittedName>
</protein>
<feature type="compositionally biased region" description="Basic and acidic residues" evidence="1">
    <location>
        <begin position="115"/>
        <end position="130"/>
    </location>
</feature>
<keyword evidence="4" id="KW-1185">Reference proteome</keyword>
<dbReference type="Pfam" id="PF07027">
    <property type="entry name" value="DUF1318"/>
    <property type="match status" value="1"/>
</dbReference>
<accession>A0A426RS95</accession>
<comment type="caution">
    <text evidence="3">The sequence shown here is derived from an EMBL/GenBank/DDBJ whole genome shotgun (WGS) entry which is preliminary data.</text>
</comment>
<organism evidence="3 4">
    <name type="scientific">Sphingorhabdus wooponensis</name>
    <dbReference type="NCBI Taxonomy" id="940136"/>
    <lineage>
        <taxon>Bacteria</taxon>
        <taxon>Pseudomonadati</taxon>
        <taxon>Pseudomonadota</taxon>
        <taxon>Alphaproteobacteria</taxon>
        <taxon>Sphingomonadales</taxon>
        <taxon>Sphingomonadaceae</taxon>
        <taxon>Sphingorhabdus</taxon>
    </lineage>
</organism>
<evidence type="ECO:0000313" key="4">
    <source>
        <dbReference type="Proteomes" id="UP000268553"/>
    </source>
</evidence>
<evidence type="ECO:0000313" key="3">
    <source>
        <dbReference type="EMBL" id="RRQ51883.1"/>
    </source>
</evidence>
<dbReference type="OrthoDB" id="7474881at2"/>
<dbReference type="Proteomes" id="UP000268553">
    <property type="component" value="Unassembled WGS sequence"/>
</dbReference>
<evidence type="ECO:0000256" key="2">
    <source>
        <dbReference type="SAM" id="SignalP"/>
    </source>
</evidence>
<sequence>MRNSVEMIIAAFLLGATATSATAFQSGREPAYQSARESGLVGEKSDGYLGFVVPPSSSVRALVEDINIKRKAVYSKEALANGATVEEMALRTGCRLIVERTVAGEKYQTPSGIWKTRDGSAPELDPRCPQ</sequence>
<feature type="region of interest" description="Disordered" evidence="1">
    <location>
        <begin position="110"/>
        <end position="130"/>
    </location>
</feature>
<proteinExistence type="predicted"/>
<reference evidence="3 4" key="1">
    <citation type="submission" date="2018-12" db="EMBL/GenBank/DDBJ databases">
        <authorList>
            <person name="Kim S.-J."/>
            <person name="Jung G.-Y."/>
        </authorList>
    </citation>
    <scope>NUCLEOTIDE SEQUENCE [LARGE SCALE GENOMIC DNA]</scope>
    <source>
        <strain evidence="3 4">03SU3-P</strain>
    </source>
</reference>
<feature type="chain" id="PRO_5019216998" evidence="2">
    <location>
        <begin position="24"/>
        <end position="130"/>
    </location>
</feature>
<dbReference type="RefSeq" id="WP_125229899.1">
    <property type="nucleotide sequence ID" value="NZ_RWJI01000001.1"/>
</dbReference>
<dbReference type="InterPro" id="IPR008309">
    <property type="entry name" value="YdbL"/>
</dbReference>